<evidence type="ECO:0000256" key="6">
    <source>
        <dbReference type="ARBA" id="ARBA00024036"/>
    </source>
</evidence>
<dbReference type="HAMAP" id="MF_02040">
    <property type="entry name" value="Mrp_NBP35"/>
    <property type="match status" value="1"/>
</dbReference>
<keyword evidence="4" id="KW-0408">Iron</keyword>
<dbReference type="InterPro" id="IPR044304">
    <property type="entry name" value="NUBPL-like"/>
</dbReference>
<accession>A0ABR2JUH6</accession>
<evidence type="ECO:0000256" key="3">
    <source>
        <dbReference type="ARBA" id="ARBA00022840"/>
    </source>
</evidence>
<reference evidence="7 8" key="1">
    <citation type="submission" date="2024-04" db="EMBL/GenBank/DDBJ databases">
        <title>Tritrichomonas musculus Genome.</title>
        <authorList>
            <person name="Alves-Ferreira E."/>
            <person name="Grigg M."/>
            <person name="Lorenzi H."/>
            <person name="Galac M."/>
        </authorList>
    </citation>
    <scope>NUCLEOTIDE SEQUENCE [LARGE SCALE GENOMIC DNA]</scope>
    <source>
        <strain evidence="7 8">EAF2021</strain>
    </source>
</reference>
<gene>
    <name evidence="7" type="ORF">M9Y10_045174</name>
</gene>
<evidence type="ECO:0000256" key="4">
    <source>
        <dbReference type="ARBA" id="ARBA00023004"/>
    </source>
</evidence>
<dbReference type="InterPro" id="IPR000808">
    <property type="entry name" value="Mrp-like_CS"/>
</dbReference>
<keyword evidence="2" id="KW-0547">Nucleotide-binding</keyword>
<keyword evidence="8" id="KW-1185">Reference proteome</keyword>
<keyword evidence="5" id="KW-0411">Iron-sulfur</keyword>
<dbReference type="InterPro" id="IPR033756">
    <property type="entry name" value="YlxH/NBP35"/>
</dbReference>
<dbReference type="CDD" id="cd02037">
    <property type="entry name" value="Mrp_NBP35"/>
    <property type="match status" value="1"/>
</dbReference>
<organism evidence="7 8">
    <name type="scientific">Tritrichomonas musculus</name>
    <dbReference type="NCBI Taxonomy" id="1915356"/>
    <lineage>
        <taxon>Eukaryota</taxon>
        <taxon>Metamonada</taxon>
        <taxon>Parabasalia</taxon>
        <taxon>Tritrichomonadida</taxon>
        <taxon>Tritrichomonadidae</taxon>
        <taxon>Tritrichomonas</taxon>
    </lineage>
</organism>
<evidence type="ECO:0000313" key="7">
    <source>
        <dbReference type="EMBL" id="KAK8882532.1"/>
    </source>
</evidence>
<evidence type="ECO:0000256" key="5">
    <source>
        <dbReference type="ARBA" id="ARBA00023014"/>
    </source>
</evidence>
<dbReference type="SUPFAM" id="SSF52540">
    <property type="entry name" value="P-loop containing nucleoside triphosphate hydrolases"/>
    <property type="match status" value="1"/>
</dbReference>
<sequence length="293" mass="31247">MISTLFKRFASEAKSQNAAEAVVKSAIPGVGRILLAASCKGGVGKSTVALNTAISLSKTGAKVGLFDADIYGPSVPTITKTTEQYLLSDKESNFLPVSAYGIETVSIGNCSKKEEALMWKGPLVGSVISELLTKSMWPPLDYLVIDTPPGTGDVQLDLAQLFKIDGTILVTSPQQISVDDVARSIDAFKKMKIPILGIVQNFDGFVCDKCKTLTKIFPGNGAEQLSKEYNIPVLGSIPIDPEIAECGDSGVPAIVQKPDSQYAKVFEEIADTIISLLPKVKPEIEAKKPTIVK</sequence>
<keyword evidence="3" id="KW-0067">ATP-binding</keyword>
<dbReference type="Gene3D" id="3.40.50.300">
    <property type="entry name" value="P-loop containing nucleotide triphosphate hydrolases"/>
    <property type="match status" value="1"/>
</dbReference>
<dbReference type="InterPro" id="IPR019591">
    <property type="entry name" value="Mrp/NBP35_ATP-bd"/>
</dbReference>
<comment type="similarity">
    <text evidence="6">Belongs to the Mrp/NBP35 ATP-binding proteins family.</text>
</comment>
<comment type="caution">
    <text evidence="7">The sequence shown here is derived from an EMBL/GenBank/DDBJ whole genome shotgun (WGS) entry which is preliminary data.</text>
</comment>
<dbReference type="PANTHER" id="PTHR42961">
    <property type="entry name" value="IRON-SULFUR PROTEIN NUBPL"/>
    <property type="match status" value="1"/>
</dbReference>
<evidence type="ECO:0000256" key="2">
    <source>
        <dbReference type="ARBA" id="ARBA00022741"/>
    </source>
</evidence>
<dbReference type="EMBL" id="JAPFFF010000009">
    <property type="protein sequence ID" value="KAK8882532.1"/>
    <property type="molecule type" value="Genomic_DNA"/>
</dbReference>
<dbReference type="InterPro" id="IPR027417">
    <property type="entry name" value="P-loop_NTPase"/>
</dbReference>
<dbReference type="PANTHER" id="PTHR42961:SF2">
    <property type="entry name" value="IRON-SULFUR PROTEIN NUBPL"/>
    <property type="match status" value="1"/>
</dbReference>
<keyword evidence="1" id="KW-0479">Metal-binding</keyword>
<dbReference type="Pfam" id="PF10609">
    <property type="entry name" value="ParA"/>
    <property type="match status" value="1"/>
</dbReference>
<dbReference type="PROSITE" id="PS01215">
    <property type="entry name" value="MRP"/>
    <property type="match status" value="1"/>
</dbReference>
<dbReference type="Proteomes" id="UP001470230">
    <property type="component" value="Unassembled WGS sequence"/>
</dbReference>
<protein>
    <submittedName>
        <fullName evidence="7">Uncharacterized protein</fullName>
    </submittedName>
</protein>
<evidence type="ECO:0000313" key="8">
    <source>
        <dbReference type="Proteomes" id="UP001470230"/>
    </source>
</evidence>
<evidence type="ECO:0000256" key="1">
    <source>
        <dbReference type="ARBA" id="ARBA00022723"/>
    </source>
</evidence>
<name>A0ABR2JUH6_9EUKA</name>
<proteinExistence type="inferred from homology"/>